<accession>A0ABR9V5U5</accession>
<protein>
    <submittedName>
        <fullName evidence="1">GIY-YIG nuclease family protein</fullName>
    </submittedName>
</protein>
<dbReference type="Proteomes" id="UP000654604">
    <property type="component" value="Unassembled WGS sequence"/>
</dbReference>
<sequence>MTINPEKVTLNDLDYLPYLNEKGDINDELGGKIGVYAIFDNGKKLEYVGYSRNLLLSLKQHLIRQPQRCYWLKCYLITRPSRSILTDIKQRWLEENGSIPLGNEGEEYLWSQPIDAKNTMTEEDIQQYNSLDELGKIKLLKKVARRYEEVIKKELDKRGVTFEVRFNPKLKEEGLLDLKI</sequence>
<dbReference type="RefSeq" id="WP_193801413.1">
    <property type="nucleotide sequence ID" value="NZ_JADEWC010000027.1"/>
</dbReference>
<comment type="caution">
    <text evidence="1">The sequence shown here is derived from an EMBL/GenBank/DDBJ whole genome shotgun (WGS) entry which is preliminary data.</text>
</comment>
<dbReference type="EMBL" id="JADEWC010000027">
    <property type="protein sequence ID" value="MBE9223262.1"/>
    <property type="molecule type" value="Genomic_DNA"/>
</dbReference>
<gene>
    <name evidence="1" type="ORF">IQ215_11195</name>
</gene>
<evidence type="ECO:0000313" key="2">
    <source>
        <dbReference type="Proteomes" id="UP000654604"/>
    </source>
</evidence>
<evidence type="ECO:0000313" key="1">
    <source>
        <dbReference type="EMBL" id="MBE9223262.1"/>
    </source>
</evidence>
<dbReference type="InterPro" id="IPR049578">
    <property type="entry name" value="CAXIP1-like_GIY-YIG_dom"/>
</dbReference>
<reference evidence="1 2" key="1">
    <citation type="submission" date="2020-10" db="EMBL/GenBank/DDBJ databases">
        <authorList>
            <person name="Castelo-Branco R."/>
            <person name="Eusebio N."/>
            <person name="Adriana R."/>
            <person name="Vieira A."/>
            <person name="Brugerolle De Fraissinette N."/>
            <person name="Rezende De Castro R."/>
            <person name="Schneider M.P."/>
            <person name="Vasconcelos V."/>
            <person name="Leao P.N."/>
        </authorList>
    </citation>
    <scope>NUCLEOTIDE SEQUENCE [LARGE SCALE GENOMIC DNA]</scope>
    <source>
        <strain evidence="1 2">LEGE 03274</strain>
    </source>
</reference>
<organism evidence="1 2">
    <name type="scientific">Cyanobacterium stanieri LEGE 03274</name>
    <dbReference type="NCBI Taxonomy" id="1828756"/>
    <lineage>
        <taxon>Bacteria</taxon>
        <taxon>Bacillati</taxon>
        <taxon>Cyanobacteriota</taxon>
        <taxon>Cyanophyceae</taxon>
        <taxon>Oscillatoriophycideae</taxon>
        <taxon>Chroococcales</taxon>
        <taxon>Geminocystaceae</taxon>
        <taxon>Cyanobacterium</taxon>
    </lineage>
</organism>
<dbReference type="CDD" id="cd10450">
    <property type="entry name" value="GIY-YIG_AtGrxS16_like"/>
    <property type="match status" value="1"/>
</dbReference>
<name>A0ABR9V5U5_9CHRO</name>
<proteinExistence type="predicted"/>
<keyword evidence="2" id="KW-1185">Reference proteome</keyword>